<protein>
    <submittedName>
        <fullName evidence="6">Helix-turn-helix domain-containing protein</fullName>
    </submittedName>
</protein>
<dbReference type="InterPro" id="IPR018062">
    <property type="entry name" value="HTH_AraC-typ_CS"/>
</dbReference>
<evidence type="ECO:0000313" key="6">
    <source>
        <dbReference type="EMBL" id="MFC4598772.1"/>
    </source>
</evidence>
<evidence type="ECO:0000256" key="1">
    <source>
        <dbReference type="ARBA" id="ARBA00023015"/>
    </source>
</evidence>
<dbReference type="PANTHER" id="PTHR43280:SF10">
    <property type="entry name" value="REGULATORY PROTEIN POCR"/>
    <property type="match status" value="1"/>
</dbReference>
<dbReference type="Gene3D" id="1.10.10.60">
    <property type="entry name" value="Homeodomain-like"/>
    <property type="match status" value="2"/>
</dbReference>
<accession>A0ABV9FA20</accession>
<keyword evidence="4" id="KW-1133">Transmembrane helix</keyword>
<evidence type="ECO:0000259" key="5">
    <source>
        <dbReference type="PROSITE" id="PS01124"/>
    </source>
</evidence>
<proteinExistence type="predicted"/>
<keyword evidence="3" id="KW-0804">Transcription</keyword>
<dbReference type="SMART" id="SM00342">
    <property type="entry name" value="HTH_ARAC"/>
    <property type="match status" value="1"/>
</dbReference>
<keyword evidence="4" id="KW-0812">Transmembrane</keyword>
<comment type="caution">
    <text evidence="6">The sequence shown here is derived from an EMBL/GenBank/DDBJ whole genome shotgun (WGS) entry which is preliminary data.</text>
</comment>
<dbReference type="PROSITE" id="PS00041">
    <property type="entry name" value="HTH_ARAC_FAMILY_1"/>
    <property type="match status" value="1"/>
</dbReference>
<dbReference type="InterPro" id="IPR018060">
    <property type="entry name" value="HTH_AraC"/>
</dbReference>
<dbReference type="PANTHER" id="PTHR43280">
    <property type="entry name" value="ARAC-FAMILY TRANSCRIPTIONAL REGULATOR"/>
    <property type="match status" value="1"/>
</dbReference>
<keyword evidence="4" id="KW-0472">Membrane</keyword>
<dbReference type="RefSeq" id="WP_378095354.1">
    <property type="nucleotide sequence ID" value="NZ_JBHSEP010000006.1"/>
</dbReference>
<name>A0ABV9FA20_9BACL</name>
<evidence type="ECO:0000313" key="7">
    <source>
        <dbReference type="Proteomes" id="UP001596028"/>
    </source>
</evidence>
<dbReference type="Proteomes" id="UP001596028">
    <property type="component" value="Unassembled WGS sequence"/>
</dbReference>
<keyword evidence="7" id="KW-1185">Reference proteome</keyword>
<evidence type="ECO:0000256" key="2">
    <source>
        <dbReference type="ARBA" id="ARBA00023125"/>
    </source>
</evidence>
<evidence type="ECO:0000256" key="3">
    <source>
        <dbReference type="ARBA" id="ARBA00023163"/>
    </source>
</evidence>
<dbReference type="EMBL" id="JBHSEP010000006">
    <property type="protein sequence ID" value="MFC4598772.1"/>
    <property type="molecule type" value="Genomic_DNA"/>
</dbReference>
<dbReference type="Pfam" id="PF12833">
    <property type="entry name" value="HTH_18"/>
    <property type="match status" value="1"/>
</dbReference>
<sequence length="786" mass="87806">MKSKTYLLRLVTAITVLMTALMAVSSLTLYWTIEKTTLKLQFDANRQVLGQVDSNLDAMNEMVKNFTLSLFFDSDIVYLMNVKSVEIYENYTKLDRLRKFASTVSYLHSASLYNAYMDKLQTTAPSNDDDPVAQAVARLLRSGKNLPNLQFIPVSLSGRSPSEGGTVDFFAYILTDASGSSLVLNIKADWIFQGVNNIDRSDVPQPPSIYLMNSSTILNPDAGSVISMAELSRSVRAEPDSEGAGYLLYDSTEGKQLVTYMKTKATDWTAVSVRSYKDMLGKINGMRAIAYTMIAAFVVTTVVLSLALAYALYRPIDKLVGQIARLSGAGDGQLPPPEAATGELFFVSSQYRNMMDKMKEMSNRRDAEARNRKGLYLRRLIADSALFAESDWELLRGLSGLGGAGKPGASDSEASLSDAGNERLTLCVLKPDRFHEWRHRPEEETRLLKFAIANVVGETLAKELACEVIPMHSDHLVLLGSAAASDDGGSTERICGLLRSARDYIERHYHISFTSAVVGDIPNYKRLTEAYDEALRLSMYRLVLGRGAVIVPEAAANRGSASFQFPAREARLLDEGMKTGNLLQIEAQLQSLFEAMRALDYDQILYTLLHLFSLIGKAVQEIGAHSAHPVAIDLKQVYQTVMEEETLDDMRLKLMEAFQDLVRAREDGRQSSRDYALVKTIKAYIQEHCRDANLSLQQIAADLKLPPSHVSRIFRSFESVSITSYITETRLNQAKRLLEMDVITVNEVLQAVGFWNQSYFFKLFKKKFGATPQEYRNRRKNGQVQK</sequence>
<feature type="transmembrane region" description="Helical" evidence="4">
    <location>
        <begin position="6"/>
        <end position="31"/>
    </location>
</feature>
<gene>
    <name evidence="6" type="ORF">ACFO3S_11040</name>
</gene>
<dbReference type="PRINTS" id="PR00032">
    <property type="entry name" value="HTHARAC"/>
</dbReference>
<feature type="domain" description="HTH araC/xylS-type" evidence="5">
    <location>
        <begin position="679"/>
        <end position="778"/>
    </location>
</feature>
<feature type="transmembrane region" description="Helical" evidence="4">
    <location>
        <begin position="288"/>
        <end position="313"/>
    </location>
</feature>
<dbReference type="InterPro" id="IPR020449">
    <property type="entry name" value="Tscrpt_reg_AraC-type_HTH"/>
</dbReference>
<dbReference type="SUPFAM" id="SSF46689">
    <property type="entry name" value="Homeodomain-like"/>
    <property type="match status" value="1"/>
</dbReference>
<reference evidence="7" key="1">
    <citation type="journal article" date="2019" name="Int. J. Syst. Evol. Microbiol.">
        <title>The Global Catalogue of Microorganisms (GCM) 10K type strain sequencing project: providing services to taxonomists for standard genome sequencing and annotation.</title>
        <authorList>
            <consortium name="The Broad Institute Genomics Platform"/>
            <consortium name="The Broad Institute Genome Sequencing Center for Infectious Disease"/>
            <person name="Wu L."/>
            <person name="Ma J."/>
        </authorList>
    </citation>
    <scope>NUCLEOTIDE SEQUENCE [LARGE SCALE GENOMIC DNA]</scope>
    <source>
        <strain evidence="7">CCUG 49571</strain>
    </source>
</reference>
<dbReference type="PROSITE" id="PS01124">
    <property type="entry name" value="HTH_ARAC_FAMILY_2"/>
    <property type="match status" value="1"/>
</dbReference>
<dbReference type="InterPro" id="IPR009057">
    <property type="entry name" value="Homeodomain-like_sf"/>
</dbReference>
<evidence type="ECO:0000256" key="4">
    <source>
        <dbReference type="SAM" id="Phobius"/>
    </source>
</evidence>
<keyword evidence="1" id="KW-0805">Transcription regulation</keyword>
<keyword evidence="2" id="KW-0238">DNA-binding</keyword>
<organism evidence="6 7">
    <name type="scientific">Cohnella hongkongensis</name>
    <dbReference type="NCBI Taxonomy" id="178337"/>
    <lineage>
        <taxon>Bacteria</taxon>
        <taxon>Bacillati</taxon>
        <taxon>Bacillota</taxon>
        <taxon>Bacilli</taxon>
        <taxon>Bacillales</taxon>
        <taxon>Paenibacillaceae</taxon>
        <taxon>Cohnella</taxon>
    </lineage>
</organism>